<evidence type="ECO:0000256" key="5">
    <source>
        <dbReference type="SAM" id="SignalP"/>
    </source>
</evidence>
<reference evidence="8 9" key="1">
    <citation type="submission" date="2024-11" db="EMBL/GenBank/DDBJ databases">
        <title>Chromosome-level genome assembly of the freshwater bivalve Anodonta woodiana.</title>
        <authorList>
            <person name="Chen X."/>
        </authorList>
    </citation>
    <scope>NUCLEOTIDE SEQUENCE [LARGE SCALE GENOMIC DNA]</scope>
    <source>
        <strain evidence="8">MN2024</strain>
        <tissue evidence="8">Gills</tissue>
    </source>
</reference>
<dbReference type="GO" id="GO:0005576">
    <property type="term" value="C:extracellular region"/>
    <property type="evidence" value="ECO:0007669"/>
    <property type="project" value="UniProtKB-SubCell"/>
</dbReference>
<feature type="domain" description="Sushi" evidence="7">
    <location>
        <begin position="2384"/>
        <end position="2444"/>
    </location>
</feature>
<dbReference type="PROSITE" id="PS50923">
    <property type="entry name" value="SUSHI"/>
    <property type="match status" value="3"/>
</dbReference>
<dbReference type="Gene3D" id="2.10.70.10">
    <property type="entry name" value="Complement Module, domain 1"/>
    <property type="match status" value="3"/>
</dbReference>
<comment type="caution">
    <text evidence="8">The sequence shown here is derived from an EMBL/GenBank/DDBJ whole genome shotgun (WGS) entry which is preliminary data.</text>
</comment>
<dbReference type="CDD" id="cd00033">
    <property type="entry name" value="CCP"/>
    <property type="match status" value="2"/>
</dbReference>
<dbReference type="InterPro" id="IPR001343">
    <property type="entry name" value="Hemolysn_Ca-bd"/>
</dbReference>
<keyword evidence="4" id="KW-0768">Sushi</keyword>
<feature type="signal peptide" evidence="5">
    <location>
        <begin position="1"/>
        <end position="25"/>
    </location>
</feature>
<evidence type="ECO:0000313" key="9">
    <source>
        <dbReference type="Proteomes" id="UP001634394"/>
    </source>
</evidence>
<comment type="subcellular location">
    <subcellularLocation>
        <location evidence="1">Secreted</location>
    </subcellularLocation>
</comment>
<accession>A0ABD3X716</accession>
<dbReference type="InterPro" id="IPR000436">
    <property type="entry name" value="Sushi_SCR_CCP_dom"/>
</dbReference>
<feature type="non-terminal residue" evidence="8">
    <location>
        <position position="2822"/>
    </location>
</feature>
<feature type="domain" description="Fibronectin type-III" evidence="6">
    <location>
        <begin position="2175"/>
        <end position="2264"/>
    </location>
</feature>
<dbReference type="InterPro" id="IPR035976">
    <property type="entry name" value="Sushi/SCR/CCP_sf"/>
</dbReference>
<evidence type="ECO:0000256" key="2">
    <source>
        <dbReference type="ARBA" id="ARBA00022525"/>
    </source>
</evidence>
<feature type="domain" description="Sushi" evidence="7">
    <location>
        <begin position="2674"/>
        <end position="2738"/>
    </location>
</feature>
<dbReference type="PROSITE" id="PS50853">
    <property type="entry name" value="FN3"/>
    <property type="match status" value="1"/>
</dbReference>
<name>A0ABD3X716_SINWO</name>
<feature type="domain" description="Sushi" evidence="7">
    <location>
        <begin position="2320"/>
        <end position="2382"/>
    </location>
</feature>
<dbReference type="PROSITE" id="PS00330">
    <property type="entry name" value="HEMOLYSIN_CALCIUM"/>
    <property type="match status" value="2"/>
</dbReference>
<dbReference type="Proteomes" id="UP001634394">
    <property type="component" value="Unassembled WGS sequence"/>
</dbReference>
<keyword evidence="3" id="KW-1015">Disulfide bond</keyword>
<evidence type="ECO:0000259" key="6">
    <source>
        <dbReference type="PROSITE" id="PS50853"/>
    </source>
</evidence>
<dbReference type="InterPro" id="IPR003961">
    <property type="entry name" value="FN3_dom"/>
</dbReference>
<dbReference type="PANTHER" id="PTHR38340">
    <property type="entry name" value="S-LAYER PROTEIN"/>
    <property type="match status" value="1"/>
</dbReference>
<dbReference type="SUPFAM" id="SSF49265">
    <property type="entry name" value="Fibronectin type III"/>
    <property type="match status" value="1"/>
</dbReference>
<evidence type="ECO:0000256" key="4">
    <source>
        <dbReference type="PROSITE-ProRule" id="PRU00302"/>
    </source>
</evidence>
<dbReference type="EMBL" id="JBJQND010000004">
    <property type="protein sequence ID" value="KAL3880792.1"/>
    <property type="molecule type" value="Genomic_DNA"/>
</dbReference>
<evidence type="ECO:0000313" key="8">
    <source>
        <dbReference type="EMBL" id="KAL3880792.1"/>
    </source>
</evidence>
<dbReference type="Pfam" id="PF00041">
    <property type="entry name" value="fn3"/>
    <property type="match status" value="1"/>
</dbReference>
<organism evidence="8 9">
    <name type="scientific">Sinanodonta woodiana</name>
    <name type="common">Chinese pond mussel</name>
    <name type="synonym">Anodonta woodiana</name>
    <dbReference type="NCBI Taxonomy" id="1069815"/>
    <lineage>
        <taxon>Eukaryota</taxon>
        <taxon>Metazoa</taxon>
        <taxon>Spiralia</taxon>
        <taxon>Lophotrochozoa</taxon>
        <taxon>Mollusca</taxon>
        <taxon>Bivalvia</taxon>
        <taxon>Autobranchia</taxon>
        <taxon>Heteroconchia</taxon>
        <taxon>Palaeoheterodonta</taxon>
        <taxon>Unionida</taxon>
        <taxon>Unionoidea</taxon>
        <taxon>Unionidae</taxon>
        <taxon>Unioninae</taxon>
        <taxon>Sinanodonta</taxon>
    </lineage>
</organism>
<dbReference type="InterPro" id="IPR036116">
    <property type="entry name" value="FN3_sf"/>
</dbReference>
<dbReference type="InterPro" id="IPR013783">
    <property type="entry name" value="Ig-like_fold"/>
</dbReference>
<keyword evidence="9" id="KW-1185">Reference proteome</keyword>
<sequence>MAVSKFKLALILFLCCFVYVPIIFALNEVRDGTYIDIPVTAKSIFGPVIHRDLVEAYNNGDKTYIRIYMTVYDDKGGYPKRKDIWQDREGNVVIFPAGDRLWVGFGTPRRQLEFAYKYRNNGREKRDENRPLIRSFLVDSKVAIQIMENAVPETFSSKGMDINVDQKESPNQFGLREQSAELLRQNALSGSLVTYYMDEESLLNDKTTAWGIVKPIDDLWKRLAYPDPGDTIYNNQKIQYPSHISDLERKYLIELIDIYDANVNKIDDGEKLTKLYDFYNEYFQRGGSKDFHEFYKTTVPSWATQSEIQHVIGDIWKSEMLTENTLAYFRQKVLDINQDTISEKGGIDELELRSQHHKENLEIRNTLVVLYEEVYAFLTTEVDRIIGRFKQAFSKQLKSRKWQDFSVGADVTDEILISFKKELSQHLQQIKETYAKATHLPDEKLSKLRSQVNTFIGTLNQALEHEKEIIIYVGNKNDENNVDIFSNYDIDDLNENLAFPSVVAKNVVIVFVDLTSNEEASTSTSKLTAEGISKFIKRNFICQSIDHIHVESPSLQQREDVILFLNTLATNLRQKGEGYDERVVETNQCSSYNSKYERVVFFPELQYVWSEDTQGTLLIFDKGKYEINGIPVDHTANLFPNLDKTINNHLMSLKAQQFSGTEIIKTLFSSADKKLVKEAAIQFAMKEEQLKKSQQGKDISLKDSAKDEMNQLIKESLCPSSSQRKRATCQFKETDIDIVEESVEVVDDRIKFQVYEKNNPAIIHEIINDLPPSIKSLTTRQHTVMSKIHLGLGTHGAVLNFIGALHYFQVGDNARGGFSLFQSLHAVGQLSGLNERIAYRISESVAGRVINKFLQKTSAKVASLLFKSEKMAEKAVSSFEHLMASTPIIGIAFSIYFIEEDITNLVKNKDDELIPMYAIDLALDITIAVLDVDPLFEPVVLALSLVRMVLDDIYIDLLDEWKRSKGKGVLEHVFAVIIGIIDGLEDFITLGLTRQMKQLSRQEETYREFLKNLSNIENYFQVSVGKDGFSQLDLNAGEDFAYGGLVSVRLFDNNTFEIEIMAVPTISGLTTLKRLFSGNIKDIILGIGESLDLVNYGITSAKLMIFPVKDYHTFEFKPINSSSFGRYFGNRYNNTFAAIQGTHSRTQESQCHDTFTLSNVTLQLQRISYQIFGKDGDDIFLLGPESFHLDGGRGHDSYFIPWYGGLTVIDNFAEDAAVDSLFINVSYNVVHCVRQKDDLHVHYCGEKTVVVQNWFGSTARTFHQHLRIITNDGITLEPFETDIENNSIDCYPTYVDLSHKTEGNTIDLSQQSFQHVARIVGSNFTDVITGNQIGNVLNGGLEEDVLTGGDGDDVYVILSGEGCDVINITALDKSTERIIFDAEYKNIEICMKSSQQVEVIDNTDRLKTCFSIVDINKFRGEQQLLIVTADNYIFEIKYNKETGELEITPMILDYSLSDKPVSINLIAPDSGDMPVRDAARIITVIDSKHSDHVVANNAGNVLSCSGGKLDYLEGRGGQDTYVIQKECSNVHIFNFDIFEKWDRMIIKSEYSSLHLDLRSDDSVVIRSADITIVLLNWFANSTYQHLVFETEDGVTCSIPTSKEELIPSMNMLPYEIRFTEKSCKGVSHTSLDLNKDPWKHVAKIVARPTLCLCSVTGNALANYIDLGPTNVTERRYMAGGNGSDTYVVEYGYGSFNEISNFAKDERLDHMFLGILYYDVEIRVIEDDIIITSSSHPESVGVRLLNFMSGNIYQHLIVTTSDGITMKIEPAFPHKIVLVVDKSYSSYSVRINNNTHPDLMTAKRITGSMLEKNYIEGGDATVYISGGEQNDTLHGGISGENINGLEGSDCIYGHNGNDILIGGPGDDLLKGGEGDDTLYGGDGADSIHGGTGSNTVVFKGDGLNQEGVCVNLQTGQGEQADAEGDSYEDIQNIYGSEFNDILHGNDQDNIINGFQGTDYIHPYGSNDMLIGGPGIDVYNCSDATGRKEIWLDGDLNYTELIIVDENTMNDICYFGIEDNLVITQTTSRPNTDRLELVIMNFTATKALNNFNLQIGTYFYESKFADAYSVNYDIQLFKRQSWMHVLDVSDNEIILLLNGSFMQHYIGGNLDLRLLLSYSSNSSVNVTDINMKPYNGSDLIIVSDLLAGIEYTLSLSLLKCHTELASALVKQYTLPLPPGDLKASDIMSDSFTVTWTMPEKLGANYSFECYVNSTDGSYSFMSTIKQPMVIIQSLEPHTDYEVRIRSVVSMYISEYSVPLHVRTNATCNNIKPPQDGYKESKVRTEKGHQVQMACKKGFELIGDDTVICDDGKTVGNQICSQKRCPVPERFNSHADITWYKASPSSEWKVTWECKRGFEIDPWKTIHTAICRKGQWKSDLLPCNPIVRCPSPMVPTNGKIDIPSSMSSGFRNKSSIDVSCNRGFAIVGPTKITCVGSSWTDLPKCNKVFCPSPPQVDHGRYQYISDSDKQDRAEQNDSAVLVCDLYHIPEEWNSIKIIDYLKGIVVDAEYIICDEGKWIRKIQNCVPTAELVNKKEYIFHVSGYAKLIPNIAWPQLDVYTTETILSNICNNMGLTYAGVSDNAVICRRSITLKGITQYEGVPFIMVENTWQAICIYSHHLSVAEDFCQHMSFSGYTVDVYKSESFTAIYEVRQTFEHDHPLLDKVETSCDTYLSCRGKCSSPYINNAKDCHDDAFFEKKKIWWLEGETCFINCNSGYVRFGSESITCKSDGSWSENPTCREQIIETKEAKEGEDLTFSCSEGQFVKIDLANYHGRCLFTFFIWWWDLYQKLSCGDACDFNDVTDKAISHCSHKMMCSIPATDDMF</sequence>
<dbReference type="InterPro" id="IPR018511">
    <property type="entry name" value="Hemolysin-typ_Ca-bd_CS"/>
</dbReference>
<dbReference type="SUPFAM" id="SSF51120">
    <property type="entry name" value="beta-Roll"/>
    <property type="match status" value="4"/>
</dbReference>
<keyword evidence="5" id="KW-0732">Signal</keyword>
<dbReference type="SUPFAM" id="SSF57535">
    <property type="entry name" value="Complement control module/SCR domain"/>
    <property type="match status" value="2"/>
</dbReference>
<dbReference type="Pfam" id="PF00084">
    <property type="entry name" value="Sushi"/>
    <property type="match status" value="2"/>
</dbReference>
<feature type="chain" id="PRO_5044837856" evidence="5">
    <location>
        <begin position="26"/>
        <end position="2822"/>
    </location>
</feature>
<dbReference type="SMART" id="SM00060">
    <property type="entry name" value="FN3"/>
    <property type="match status" value="1"/>
</dbReference>
<dbReference type="SMART" id="SM00032">
    <property type="entry name" value="CCP"/>
    <property type="match status" value="5"/>
</dbReference>
<dbReference type="Gene3D" id="2.150.10.10">
    <property type="entry name" value="Serralysin-like metalloprotease, C-terminal"/>
    <property type="match status" value="3"/>
</dbReference>
<gene>
    <name evidence="8" type="ORF">ACJMK2_033003</name>
</gene>
<dbReference type="CDD" id="cd22823">
    <property type="entry name" value="Gal_Rha_Lectin"/>
    <property type="match status" value="1"/>
</dbReference>
<evidence type="ECO:0000259" key="7">
    <source>
        <dbReference type="PROSITE" id="PS50923"/>
    </source>
</evidence>
<dbReference type="PANTHER" id="PTHR38340:SF1">
    <property type="entry name" value="S-LAYER PROTEIN"/>
    <property type="match status" value="1"/>
</dbReference>
<proteinExistence type="predicted"/>
<dbReference type="CDD" id="cd00063">
    <property type="entry name" value="FN3"/>
    <property type="match status" value="1"/>
</dbReference>
<evidence type="ECO:0000256" key="1">
    <source>
        <dbReference type="ARBA" id="ARBA00004613"/>
    </source>
</evidence>
<keyword evidence="2" id="KW-0964">Secreted</keyword>
<comment type="caution">
    <text evidence="4">Lacks conserved residue(s) required for the propagation of feature annotation.</text>
</comment>
<dbReference type="PRINTS" id="PR00313">
    <property type="entry name" value="CABNDNGRPT"/>
</dbReference>
<dbReference type="Pfam" id="PF00353">
    <property type="entry name" value="HemolysinCabind"/>
    <property type="match status" value="4"/>
</dbReference>
<protein>
    <submittedName>
        <fullName evidence="8">Uncharacterized protein</fullName>
    </submittedName>
</protein>
<dbReference type="Gene3D" id="2.60.40.10">
    <property type="entry name" value="Immunoglobulins"/>
    <property type="match status" value="1"/>
</dbReference>
<dbReference type="InterPro" id="IPR050557">
    <property type="entry name" value="RTX_toxin/Mannuronan_C5-epim"/>
</dbReference>
<dbReference type="InterPro" id="IPR011049">
    <property type="entry name" value="Serralysin-like_metalloprot_C"/>
</dbReference>
<evidence type="ECO:0000256" key="3">
    <source>
        <dbReference type="ARBA" id="ARBA00023157"/>
    </source>
</evidence>